<dbReference type="InterPro" id="IPR008475">
    <property type="entry name" value="PLipase_C_C"/>
</dbReference>
<evidence type="ECO:0000256" key="3">
    <source>
        <dbReference type="ARBA" id="ARBA00022801"/>
    </source>
</evidence>
<evidence type="ECO:0000256" key="1">
    <source>
        <dbReference type="ARBA" id="ARBA00009717"/>
    </source>
</evidence>
<dbReference type="InterPro" id="IPR017850">
    <property type="entry name" value="Alkaline_phosphatase_core_sf"/>
</dbReference>
<evidence type="ECO:0000259" key="5">
    <source>
        <dbReference type="Pfam" id="PF05506"/>
    </source>
</evidence>
<evidence type="ECO:0000256" key="4">
    <source>
        <dbReference type="SAM" id="MobiDB-lite"/>
    </source>
</evidence>
<dbReference type="Pfam" id="PF04185">
    <property type="entry name" value="Phosphoesterase"/>
    <property type="match status" value="2"/>
</dbReference>
<protein>
    <recommendedName>
        <fullName evidence="2">phospholipase C</fullName>
        <ecNumber evidence="2">3.1.4.3</ecNumber>
    </recommendedName>
</protein>
<comment type="caution">
    <text evidence="6">The sequence shown here is derived from an EMBL/GenBank/DDBJ whole genome shotgun (WGS) entry which is preliminary data.</text>
</comment>
<feature type="domain" description="Bacterial phospholipase C C-terminal" evidence="5">
    <location>
        <begin position="740"/>
        <end position="811"/>
    </location>
</feature>
<evidence type="ECO:0000313" key="6">
    <source>
        <dbReference type="EMBL" id="MCW1915659.1"/>
    </source>
</evidence>
<accession>A0ABT3G871</accession>
<dbReference type="InterPro" id="IPR006311">
    <property type="entry name" value="TAT_signal"/>
</dbReference>
<dbReference type="NCBIfam" id="TIGR03396">
    <property type="entry name" value="PC_PLC"/>
    <property type="match status" value="1"/>
</dbReference>
<dbReference type="Pfam" id="PF05506">
    <property type="entry name" value="PLipase_C_C"/>
    <property type="match status" value="2"/>
</dbReference>
<dbReference type="SUPFAM" id="SSF53649">
    <property type="entry name" value="Alkaline phosphatase-like"/>
    <property type="match status" value="1"/>
</dbReference>
<keyword evidence="7" id="KW-1185">Reference proteome</keyword>
<reference evidence="6" key="1">
    <citation type="submission" date="2022-10" db="EMBL/GenBank/DDBJ databases">
        <title>Luteolibacter sp. GHJ8, whole genome shotgun sequencing project.</title>
        <authorList>
            <person name="Zhao G."/>
            <person name="Shen L."/>
        </authorList>
    </citation>
    <scope>NUCLEOTIDE SEQUENCE</scope>
    <source>
        <strain evidence="6">GHJ8</strain>
    </source>
</reference>
<name>A0ABT3G871_9BACT</name>
<dbReference type="EMBL" id="JAPDDR010000010">
    <property type="protein sequence ID" value="MCW1915659.1"/>
    <property type="molecule type" value="Genomic_DNA"/>
</dbReference>
<dbReference type="Proteomes" id="UP001165653">
    <property type="component" value="Unassembled WGS sequence"/>
</dbReference>
<dbReference type="InterPro" id="IPR017767">
    <property type="entry name" value="PC-PLC"/>
</dbReference>
<dbReference type="PANTHER" id="PTHR31956">
    <property type="entry name" value="NON-SPECIFIC PHOSPHOLIPASE C4-RELATED"/>
    <property type="match status" value="1"/>
</dbReference>
<dbReference type="PANTHER" id="PTHR31956:SF1">
    <property type="entry name" value="NON-SPECIFIC PHOSPHOLIPASE C1"/>
    <property type="match status" value="1"/>
</dbReference>
<keyword evidence="3" id="KW-0378">Hydrolase</keyword>
<feature type="domain" description="Bacterial phospholipase C C-terminal" evidence="5">
    <location>
        <begin position="615"/>
        <end position="726"/>
    </location>
</feature>
<dbReference type="Gene3D" id="3.40.720.10">
    <property type="entry name" value="Alkaline Phosphatase, subunit A"/>
    <property type="match status" value="2"/>
</dbReference>
<organism evidence="6 7">
    <name type="scientific">Luteolibacter rhizosphaerae</name>
    <dbReference type="NCBI Taxonomy" id="2989719"/>
    <lineage>
        <taxon>Bacteria</taxon>
        <taxon>Pseudomonadati</taxon>
        <taxon>Verrucomicrobiota</taxon>
        <taxon>Verrucomicrobiia</taxon>
        <taxon>Verrucomicrobiales</taxon>
        <taxon>Verrucomicrobiaceae</taxon>
        <taxon>Luteolibacter</taxon>
    </lineage>
</organism>
<dbReference type="InterPro" id="IPR007312">
    <property type="entry name" value="Phosphoesterase"/>
</dbReference>
<sequence>MPSRRDFLKQAGLLSGGMGAMAALPASIAKALGIEPAAGSTFYDAEHVVILMQENRSFDHAFGTLRGVRGFDDPRAITIPGGNPVWLQTDAQGDTYAPFGLKIHESNSTWMNCLPHSRFAEVAAGNHGKHDRWLPVMESGIEAYAGMPLTLGYYDRRDIPFYHAFADAFTICDQHFCSLQTSTTPNRLYLWTGTSRDPRDPASPVLLSNGQADHVTHIDWPTFPERLEEHGISWKVYQNEIDHPTGLKPLEASWVANFGDNPLEYFSQYHVDFSPQRVAALRERLAALREKAEQAPPEGLAPEEIVTRQEKLQAQIDGLAVEIERCSPENFARLPEREQRLHRKAFTVNTGDPDYRKVTTIQYLEGEELRETHVPAGDVLHQLRQDVDQGTLPTVSWIVAPENFSDHPSAPWYGAWYVAEVLDILTKNPEQWRKTIFILTYDENDGYYDHVPPFVAPDPDLPGSGAASAGVNTRLEQDSKGLPTGLGYRVPMVIASPWTRGGYVCSQVFDHTSVLQFLEVFLSRKTGNEVKETNIGEWRRTVCGDLTAAFRQHDGAGDKHPLPVDRDAFVEGIHRARFMENPAGFRKLGAEEIAQIRENPWTTPLLPRQEPGTRPSCALPYELHAEGGLQREAGVFRIVFEASDKSFGAKSAGSPFQVYAPGWTHADDAASYTDAPAPQEECRRWSFAVKAGGSVAYEWPLALFPDNYYHLRTYGPNGFYREYAGDAADPMVEVSASYSGGRLLLRIVNRDAETREITITDHAYGSHPLTRVLAPGTEESLPFDLAKSSRWYDLGIAIAGAPRFSRRYAGRIETGEHGTSDPLIGREREALGAEN</sequence>
<comment type="similarity">
    <text evidence="1">Belongs to the bacterial phospholipase C family.</text>
</comment>
<gene>
    <name evidence="6" type="ORF">OJ996_18885</name>
</gene>
<evidence type="ECO:0000313" key="7">
    <source>
        <dbReference type="Proteomes" id="UP001165653"/>
    </source>
</evidence>
<evidence type="ECO:0000256" key="2">
    <source>
        <dbReference type="ARBA" id="ARBA00012018"/>
    </source>
</evidence>
<dbReference type="RefSeq" id="WP_264515214.1">
    <property type="nucleotide sequence ID" value="NZ_JAPDDR010000010.1"/>
</dbReference>
<dbReference type="PROSITE" id="PS51318">
    <property type="entry name" value="TAT"/>
    <property type="match status" value="1"/>
</dbReference>
<feature type="region of interest" description="Disordered" evidence="4">
    <location>
        <begin position="815"/>
        <end position="835"/>
    </location>
</feature>
<proteinExistence type="inferred from homology"/>
<dbReference type="EC" id="3.1.4.3" evidence="2"/>